<protein>
    <submittedName>
        <fullName evidence="2">Uncharacterized protein</fullName>
    </submittedName>
</protein>
<evidence type="ECO:0000256" key="1">
    <source>
        <dbReference type="SAM" id="MobiDB-lite"/>
    </source>
</evidence>
<organism evidence="2 3">
    <name type="scientific">Burkholderia ambifaria</name>
    <dbReference type="NCBI Taxonomy" id="152480"/>
    <lineage>
        <taxon>Bacteria</taxon>
        <taxon>Pseudomonadati</taxon>
        <taxon>Pseudomonadota</taxon>
        <taxon>Betaproteobacteria</taxon>
        <taxon>Burkholderiales</taxon>
        <taxon>Burkholderiaceae</taxon>
        <taxon>Burkholderia</taxon>
        <taxon>Burkholderia cepacia complex</taxon>
    </lineage>
</organism>
<dbReference type="Proteomes" id="UP000682266">
    <property type="component" value="Unassembled WGS sequence"/>
</dbReference>
<reference evidence="2" key="1">
    <citation type="submission" date="2021-04" db="EMBL/GenBank/DDBJ databases">
        <title>A collection of bacterial strains from the Burkholderia cepacia Research Laboratory and Repository.</title>
        <authorList>
            <person name="Lipuma J."/>
            <person name="Spilker T."/>
        </authorList>
    </citation>
    <scope>NUCLEOTIDE SEQUENCE</scope>
    <source>
        <strain evidence="2">AU36012</strain>
    </source>
</reference>
<evidence type="ECO:0000313" key="2">
    <source>
        <dbReference type="EMBL" id="MBR8132708.1"/>
    </source>
</evidence>
<sequence>MKAVQEGRDMAKEANWIGHSSAQRRKRRDGTCEYLDPQNQSLAIMLGVSAFHPESALFAGANLWEVDGFVERMETIAAPDAEMFREALNKIRERFKKDDLSGNIHESEAWDSLRTHAAIINVGMRTCKNDDVSIPALASEHARKSNGRKLTDAQRDEIVQRARLGETHRKLGYEFGVSHQYVSTLCAKYAKKKVASPFPGAATNQR</sequence>
<comment type="caution">
    <text evidence="2">The sequence shown here is derived from an EMBL/GenBank/DDBJ whole genome shotgun (WGS) entry which is preliminary data.</text>
</comment>
<dbReference type="EMBL" id="JAGSVG010000031">
    <property type="protein sequence ID" value="MBR8132708.1"/>
    <property type="molecule type" value="Genomic_DNA"/>
</dbReference>
<proteinExistence type="predicted"/>
<accession>A0AA41ECR1</accession>
<evidence type="ECO:0000313" key="3">
    <source>
        <dbReference type="Proteomes" id="UP000682266"/>
    </source>
</evidence>
<dbReference type="RefSeq" id="WP_146124453.1">
    <property type="nucleotide sequence ID" value="NZ_CADERF010000029.1"/>
</dbReference>
<dbReference type="InterPro" id="IPR036388">
    <property type="entry name" value="WH-like_DNA-bd_sf"/>
</dbReference>
<dbReference type="Gene3D" id="1.10.10.10">
    <property type="entry name" value="Winged helix-like DNA-binding domain superfamily/Winged helix DNA-binding domain"/>
    <property type="match status" value="1"/>
</dbReference>
<name>A0AA41ECR1_9BURK</name>
<dbReference type="AlphaFoldDB" id="A0AA41ECR1"/>
<gene>
    <name evidence="2" type="ORF">KDW93_27740</name>
</gene>
<feature type="region of interest" description="Disordered" evidence="1">
    <location>
        <begin position="1"/>
        <end position="29"/>
    </location>
</feature>
<feature type="compositionally biased region" description="Basic and acidic residues" evidence="1">
    <location>
        <begin position="1"/>
        <end position="12"/>
    </location>
</feature>